<dbReference type="Proteomes" id="UP000565262">
    <property type="component" value="Unassembled WGS sequence"/>
</dbReference>
<organism evidence="1 2">
    <name type="scientific">Oceanospirillum sediminis</name>
    <dbReference type="NCBI Taxonomy" id="2760088"/>
    <lineage>
        <taxon>Bacteria</taxon>
        <taxon>Pseudomonadati</taxon>
        <taxon>Pseudomonadota</taxon>
        <taxon>Gammaproteobacteria</taxon>
        <taxon>Oceanospirillales</taxon>
        <taxon>Oceanospirillaceae</taxon>
        <taxon>Oceanospirillum</taxon>
    </lineage>
</organism>
<dbReference type="AlphaFoldDB" id="A0A839IXF7"/>
<dbReference type="RefSeq" id="WP_182811486.1">
    <property type="nucleotide sequence ID" value="NZ_JACJFM010000052.1"/>
</dbReference>
<dbReference type="EMBL" id="JACJFM010000052">
    <property type="protein sequence ID" value="MBB1489370.1"/>
    <property type="molecule type" value="Genomic_DNA"/>
</dbReference>
<evidence type="ECO:0000313" key="1">
    <source>
        <dbReference type="EMBL" id="MBB1489370.1"/>
    </source>
</evidence>
<protein>
    <submittedName>
        <fullName evidence="1">Uncharacterized protein</fullName>
    </submittedName>
</protein>
<sequence>MKQEFFWPIYSQIEKEFIEVSYCINIDCHQLNVYSIKIADLILRTVSECENIAKAICKREGSEFLDKKGNPIRRTYFPHYMDAIDSIFSIKSKLVSFDFDNADENTFDQKLMPFYREKDGDSLKKWSWYDAYNAIKHDRVENYRKANLNNLINAMAALFLLNIYYSDKVVYDADGFDSYKLMEPIDQLSKVFSIQWSIDLSSYDGRSIGDDKVGFFDPVSYARVASEFSTYLISYDQFVKTDSDKGYDFLQQLQSSIVIANEDGSFTKAYEDIEPTDKKTLVKAVARIPRAK</sequence>
<proteinExistence type="predicted"/>
<evidence type="ECO:0000313" key="2">
    <source>
        <dbReference type="Proteomes" id="UP000565262"/>
    </source>
</evidence>
<accession>A0A839IXF7</accession>
<reference evidence="1 2" key="1">
    <citation type="submission" date="2020-08" db="EMBL/GenBank/DDBJ databases">
        <title>Oceanospirillum sp. nov. isolated from marine sediment.</title>
        <authorList>
            <person name="Ji X."/>
        </authorList>
    </citation>
    <scope>NUCLEOTIDE SEQUENCE [LARGE SCALE GENOMIC DNA]</scope>
    <source>
        <strain evidence="1 2">D5</strain>
    </source>
</reference>
<gene>
    <name evidence="1" type="ORF">H4O21_22425</name>
</gene>
<comment type="caution">
    <text evidence="1">The sequence shown here is derived from an EMBL/GenBank/DDBJ whole genome shotgun (WGS) entry which is preliminary data.</text>
</comment>
<keyword evidence="2" id="KW-1185">Reference proteome</keyword>
<name>A0A839IXF7_9GAMM</name>